<reference evidence="2" key="2">
    <citation type="submission" date="2017-06" db="EMBL/GenBank/DDBJ databases">
        <title>WGS assembly of Brachypodium distachyon.</title>
        <authorList>
            <consortium name="The International Brachypodium Initiative"/>
            <person name="Lucas S."/>
            <person name="Harmon-Smith M."/>
            <person name="Lail K."/>
            <person name="Tice H."/>
            <person name="Grimwood J."/>
            <person name="Bruce D."/>
            <person name="Barry K."/>
            <person name="Shu S."/>
            <person name="Lindquist E."/>
            <person name="Wang M."/>
            <person name="Pitluck S."/>
            <person name="Vogel J.P."/>
            <person name="Garvin D.F."/>
            <person name="Mockler T.C."/>
            <person name="Schmutz J."/>
            <person name="Rokhsar D."/>
            <person name="Bevan M.W."/>
        </authorList>
    </citation>
    <scope>NUCLEOTIDE SEQUENCE</scope>
    <source>
        <strain evidence="2">Bd21</strain>
    </source>
</reference>
<reference evidence="2 3" key="1">
    <citation type="journal article" date="2010" name="Nature">
        <title>Genome sequencing and analysis of the model grass Brachypodium distachyon.</title>
        <authorList>
            <consortium name="International Brachypodium Initiative"/>
        </authorList>
    </citation>
    <scope>NUCLEOTIDE SEQUENCE [LARGE SCALE GENOMIC DNA]</scope>
    <source>
        <strain evidence="2 3">Bd21</strain>
    </source>
</reference>
<evidence type="ECO:0000313" key="2">
    <source>
        <dbReference type="EMBL" id="PNT73231.1"/>
    </source>
</evidence>
<protein>
    <submittedName>
        <fullName evidence="2 3">Uncharacterized protein</fullName>
    </submittedName>
</protein>
<dbReference type="Proteomes" id="UP000008810">
    <property type="component" value="Chromosome 2"/>
</dbReference>
<dbReference type="OrthoDB" id="2015618at2759"/>
<dbReference type="InParanoid" id="A0A2K2DG16"/>
<dbReference type="Gramene" id="PNT73231">
    <property type="protein sequence ID" value="PNT73231"/>
    <property type="gene ID" value="BRADI_2g55573v3"/>
</dbReference>
<keyword evidence="1" id="KW-0812">Transmembrane</keyword>
<accession>A0A2K2DG16</accession>
<keyword evidence="4" id="KW-1185">Reference proteome</keyword>
<evidence type="ECO:0000313" key="4">
    <source>
        <dbReference type="Proteomes" id="UP000008810"/>
    </source>
</evidence>
<evidence type="ECO:0000313" key="3">
    <source>
        <dbReference type="EnsemblPlants" id="PNT73231"/>
    </source>
</evidence>
<gene>
    <name evidence="2" type="ORF">BRADI_2g55573v3</name>
</gene>
<keyword evidence="1" id="KW-0472">Membrane</keyword>
<proteinExistence type="predicted"/>
<keyword evidence="1" id="KW-1133">Transmembrane helix</keyword>
<sequence>MDRSLKERRLMYCCSITSVEKTMFLHFYGLSSLSRRSTSGDKRRLGPPFCVCCLYLFFTLIPFEICCLWLVDVDFCKIYIYLIILRS</sequence>
<name>A0A2K2DG16_BRADI</name>
<dbReference type="EnsemblPlants" id="PNT73231">
    <property type="protein sequence ID" value="PNT73231"/>
    <property type="gene ID" value="BRADI_2g55573v3"/>
</dbReference>
<feature type="transmembrane region" description="Helical" evidence="1">
    <location>
        <begin position="45"/>
        <end position="71"/>
    </location>
</feature>
<reference evidence="3" key="3">
    <citation type="submission" date="2018-08" db="UniProtKB">
        <authorList>
            <consortium name="EnsemblPlants"/>
        </authorList>
    </citation>
    <scope>IDENTIFICATION</scope>
    <source>
        <strain evidence="3">cv. Bd21</strain>
    </source>
</reference>
<organism evidence="2">
    <name type="scientific">Brachypodium distachyon</name>
    <name type="common">Purple false brome</name>
    <name type="synonym">Trachynia distachya</name>
    <dbReference type="NCBI Taxonomy" id="15368"/>
    <lineage>
        <taxon>Eukaryota</taxon>
        <taxon>Viridiplantae</taxon>
        <taxon>Streptophyta</taxon>
        <taxon>Embryophyta</taxon>
        <taxon>Tracheophyta</taxon>
        <taxon>Spermatophyta</taxon>
        <taxon>Magnoliopsida</taxon>
        <taxon>Liliopsida</taxon>
        <taxon>Poales</taxon>
        <taxon>Poaceae</taxon>
        <taxon>BOP clade</taxon>
        <taxon>Pooideae</taxon>
        <taxon>Stipodae</taxon>
        <taxon>Brachypodieae</taxon>
        <taxon>Brachypodium</taxon>
    </lineage>
</organism>
<dbReference type="EMBL" id="CM000881">
    <property type="protein sequence ID" value="PNT73231.1"/>
    <property type="molecule type" value="Genomic_DNA"/>
</dbReference>
<dbReference type="AlphaFoldDB" id="A0A2K2DG16"/>
<evidence type="ECO:0000256" key="1">
    <source>
        <dbReference type="SAM" id="Phobius"/>
    </source>
</evidence>